<proteinExistence type="predicted"/>
<accession>A0ABU7L3J6</accession>
<dbReference type="EMBL" id="JAUTXY010000001">
    <property type="protein sequence ID" value="MEE2056058.1"/>
    <property type="molecule type" value="Genomic_DNA"/>
</dbReference>
<evidence type="ECO:0000256" key="1">
    <source>
        <dbReference type="SAM" id="MobiDB-lite"/>
    </source>
</evidence>
<keyword evidence="3" id="KW-1185">Reference proteome</keyword>
<reference evidence="2 3" key="1">
    <citation type="submission" date="2023-07" db="EMBL/GenBank/DDBJ databases">
        <authorList>
            <person name="Girao M."/>
            <person name="Carvalho M.F."/>
        </authorList>
    </citation>
    <scope>NUCLEOTIDE SEQUENCE [LARGE SCALE GENOMIC DNA]</scope>
    <source>
        <strain evidence="2 3">YIM65754</strain>
    </source>
</reference>
<feature type="compositionally biased region" description="Polar residues" evidence="1">
    <location>
        <begin position="8"/>
        <end position="18"/>
    </location>
</feature>
<gene>
    <name evidence="2" type="ORF">Q7514_00760</name>
</gene>
<dbReference type="RefSeq" id="WP_330131372.1">
    <property type="nucleotide sequence ID" value="NZ_JAUTXY010000001.1"/>
</dbReference>
<evidence type="ECO:0000313" key="3">
    <source>
        <dbReference type="Proteomes" id="UP001336020"/>
    </source>
</evidence>
<feature type="region of interest" description="Disordered" evidence="1">
    <location>
        <begin position="1"/>
        <end position="27"/>
    </location>
</feature>
<comment type="caution">
    <text evidence="2">The sequence shown here is derived from an EMBL/GenBank/DDBJ whole genome shotgun (WGS) entry which is preliminary data.</text>
</comment>
<name>A0ABU7L3J6_9NOCA</name>
<evidence type="ECO:0000313" key="2">
    <source>
        <dbReference type="EMBL" id="MEE2056058.1"/>
    </source>
</evidence>
<protein>
    <submittedName>
        <fullName evidence="2">Uncharacterized protein</fullName>
    </submittedName>
</protein>
<dbReference type="Proteomes" id="UP001336020">
    <property type="component" value="Unassembled WGS sequence"/>
</dbReference>
<sequence>MITRETYENPTLAGTQSSAHEHGWAVESSHATSMGRVLYVLCEACRARRIDLQHHTQAPPAALTKDLP</sequence>
<organism evidence="2 3">
    <name type="scientific">Rhodococcus artemisiae</name>
    <dbReference type="NCBI Taxonomy" id="714159"/>
    <lineage>
        <taxon>Bacteria</taxon>
        <taxon>Bacillati</taxon>
        <taxon>Actinomycetota</taxon>
        <taxon>Actinomycetes</taxon>
        <taxon>Mycobacteriales</taxon>
        <taxon>Nocardiaceae</taxon>
        <taxon>Rhodococcus</taxon>
    </lineage>
</organism>